<dbReference type="Gene3D" id="3.30.420.10">
    <property type="entry name" value="Ribonuclease H-like superfamily/Ribonuclease H"/>
    <property type="match status" value="1"/>
</dbReference>
<evidence type="ECO:0008006" key="10">
    <source>
        <dbReference type="Google" id="ProtNLM"/>
    </source>
</evidence>
<dbReference type="InterPro" id="IPR032473">
    <property type="entry name" value="Argonaute_Mid_dom"/>
</dbReference>
<accession>A0ABR0XWI9</accession>
<evidence type="ECO:0000259" key="7">
    <source>
        <dbReference type="PROSITE" id="PS50822"/>
    </source>
</evidence>
<sequence length="988" mass="109100">MSGRGGGGGGRGRGGGGGGRGQQPSPYAGRGQQPSRGGGGPGRGRGRGRGDNVPPSPSLSASASSYVPTPTPTPAPVARLSSEMEEKLTLQASSSSSSQVPPRQPQDPAAVAVNPPPVQQQLAPVSSKALRPPARPGFGKFGRKIIVKANHFLVAVADRDLNHYDVSAYFDCSGLVLSRKLVICVSISPEVSSKKVCRDIMTQLVDSFQSSHLGKRELAYDGRKSCYTAGELPFTSKDFVVKLIDKDGGARREREFKVSIKFASKADIHHLQQFIHGRQNDAPQETLQALDVVLRQTPSNNYTVVGRSFFDPQLGEIGELGNGLQYWKGFYQSLRPTQMGLSLNIDMSARAFFEPLLVSEYVAKYLNRDLTRPLSDQDRLKVKRALKGVRVESNHQGHIKRHKISGVSTEPTQQLMFPLEESGGSISVVQYFRQKYNIALKYPFLPALQAGSATRPIYLPMELSRIVAGQRYSKKLNERQVTALLKATCQRPRDRETSISDMVRYNNYDGDQLVKTEFGIQVNPQLTSIEARVLPAPTLRYHATGRQALVDPSVGQWNMIDKKMVNGGKVDFWACITFSRNLDANRFCSELISMCCSKGMEFNPSPLVPTRLAHSGQIEKALSDIHAESSKKLESMNLTGKQLQLLIIILPDISGSYGKIKRVCETELGIVSQCCQPRQAAKLSKQYMENVALKINVKVGGRNTVMEQVYNKMPYLTDRPTIVFGADVTHPSPGEDSSPSIAAVVASMDWPEVTKYRGLVSAQAHREEIIQDLEHLIAFYKSTGIKPHRIIFYRDGVSEGQFNQVLLHEMDAIRKACVSIEATYMPRVTFVVVQKRHHTRLFPATHGDRHTTDRSGNILPGTVVDTKICHPHEFDFYLCSHAGIQGTSRPAHYHVLYDENAFTADALQMLTNSLCYTYARCTRSVSIVPPAYYAHLAAFRARYYIEGTEMSDSGSTAGAVAGATRDRNAEVRPLPVIKENVKDVMFYC</sequence>
<dbReference type="CDD" id="cd02846">
    <property type="entry name" value="PAZ_argonaute_like"/>
    <property type="match status" value="1"/>
</dbReference>
<feature type="compositionally biased region" description="Low complexity" evidence="5">
    <location>
        <begin position="58"/>
        <end position="68"/>
    </location>
</feature>
<dbReference type="Pfam" id="PF02170">
    <property type="entry name" value="PAZ"/>
    <property type="match status" value="1"/>
</dbReference>
<dbReference type="InterPro" id="IPR012337">
    <property type="entry name" value="RNaseH-like_sf"/>
</dbReference>
<dbReference type="SUPFAM" id="SSF53098">
    <property type="entry name" value="Ribonuclease H-like"/>
    <property type="match status" value="1"/>
</dbReference>
<dbReference type="SUPFAM" id="SSF101690">
    <property type="entry name" value="PAZ domain"/>
    <property type="match status" value="1"/>
</dbReference>
<keyword evidence="2" id="KW-0678">Repressor</keyword>
<comment type="similarity">
    <text evidence="1">Belongs to the argonaute family. Ago subfamily.</text>
</comment>
<dbReference type="Gene3D" id="3.40.50.2300">
    <property type="match status" value="1"/>
</dbReference>
<keyword evidence="3" id="KW-0943">RNA-mediated gene silencing</keyword>
<feature type="domain" description="PAZ" evidence="6">
    <location>
        <begin position="357"/>
        <end position="468"/>
    </location>
</feature>
<evidence type="ECO:0000313" key="9">
    <source>
        <dbReference type="Proteomes" id="UP001318860"/>
    </source>
</evidence>
<feature type="compositionally biased region" description="Gly residues" evidence="5">
    <location>
        <begin position="1"/>
        <end position="21"/>
    </location>
</feature>
<protein>
    <recommendedName>
        <fullName evidence="10">Protein argonaute 5</fullName>
    </recommendedName>
</protein>
<dbReference type="InterPro" id="IPR032472">
    <property type="entry name" value="ArgoL2"/>
</dbReference>
<organism evidence="8 9">
    <name type="scientific">Rehmannia glutinosa</name>
    <name type="common">Chinese foxglove</name>
    <dbReference type="NCBI Taxonomy" id="99300"/>
    <lineage>
        <taxon>Eukaryota</taxon>
        <taxon>Viridiplantae</taxon>
        <taxon>Streptophyta</taxon>
        <taxon>Embryophyta</taxon>
        <taxon>Tracheophyta</taxon>
        <taxon>Spermatophyta</taxon>
        <taxon>Magnoliopsida</taxon>
        <taxon>eudicotyledons</taxon>
        <taxon>Gunneridae</taxon>
        <taxon>Pentapetalae</taxon>
        <taxon>asterids</taxon>
        <taxon>lamiids</taxon>
        <taxon>Lamiales</taxon>
        <taxon>Orobanchaceae</taxon>
        <taxon>Rehmannieae</taxon>
        <taxon>Rehmannia</taxon>
    </lineage>
</organism>
<dbReference type="PANTHER" id="PTHR22891">
    <property type="entry name" value="EUKARYOTIC TRANSLATION INITIATION FACTOR 2C"/>
    <property type="match status" value="1"/>
</dbReference>
<evidence type="ECO:0000256" key="2">
    <source>
        <dbReference type="ARBA" id="ARBA00022491"/>
    </source>
</evidence>
<dbReference type="Pfam" id="PF02171">
    <property type="entry name" value="Piwi"/>
    <property type="match status" value="1"/>
</dbReference>
<evidence type="ECO:0000256" key="3">
    <source>
        <dbReference type="ARBA" id="ARBA00023158"/>
    </source>
</evidence>
<gene>
    <name evidence="8" type="ORF">DH2020_000312</name>
</gene>
<feature type="region of interest" description="Disordered" evidence="5">
    <location>
        <begin position="1"/>
        <end position="114"/>
    </location>
</feature>
<dbReference type="InterPro" id="IPR003100">
    <property type="entry name" value="PAZ_dom"/>
</dbReference>
<dbReference type="SMART" id="SM01163">
    <property type="entry name" value="DUF1785"/>
    <property type="match status" value="1"/>
</dbReference>
<evidence type="ECO:0000256" key="4">
    <source>
        <dbReference type="ARBA" id="ARBA00023274"/>
    </source>
</evidence>
<dbReference type="Proteomes" id="UP001318860">
    <property type="component" value="Unassembled WGS sequence"/>
</dbReference>
<dbReference type="EMBL" id="JABTTQ020000001">
    <property type="protein sequence ID" value="KAK6163448.1"/>
    <property type="molecule type" value="Genomic_DNA"/>
</dbReference>
<keyword evidence="4" id="KW-0687">Ribonucleoprotein</keyword>
<dbReference type="PROSITE" id="PS50821">
    <property type="entry name" value="PAZ"/>
    <property type="match status" value="1"/>
</dbReference>
<dbReference type="PROSITE" id="PS50822">
    <property type="entry name" value="PIWI"/>
    <property type="match status" value="1"/>
</dbReference>
<evidence type="ECO:0000313" key="8">
    <source>
        <dbReference type="EMBL" id="KAK6163448.1"/>
    </source>
</evidence>
<dbReference type="CDD" id="cd04657">
    <property type="entry name" value="Piwi_ago-like"/>
    <property type="match status" value="1"/>
</dbReference>
<evidence type="ECO:0000256" key="1">
    <source>
        <dbReference type="ARBA" id="ARBA00008201"/>
    </source>
</evidence>
<keyword evidence="9" id="KW-1185">Reference proteome</keyword>
<dbReference type="InterPro" id="IPR036085">
    <property type="entry name" value="PAZ_dom_sf"/>
</dbReference>
<dbReference type="SMART" id="SM00950">
    <property type="entry name" value="Piwi"/>
    <property type="match status" value="1"/>
</dbReference>
<proteinExistence type="inferred from homology"/>
<dbReference type="InterPro" id="IPR003165">
    <property type="entry name" value="Piwi"/>
</dbReference>
<dbReference type="Pfam" id="PF16488">
    <property type="entry name" value="ArgoL2"/>
    <property type="match status" value="1"/>
</dbReference>
<comment type="caution">
    <text evidence="8">The sequence shown here is derived from an EMBL/GenBank/DDBJ whole genome shotgun (WGS) entry which is preliminary data.</text>
</comment>
<evidence type="ECO:0000256" key="5">
    <source>
        <dbReference type="SAM" id="MobiDB-lite"/>
    </source>
</evidence>
<dbReference type="InterPro" id="IPR032474">
    <property type="entry name" value="Argonaute_N"/>
</dbReference>
<feature type="domain" description="Piwi" evidence="7">
    <location>
        <begin position="645"/>
        <end position="946"/>
    </location>
</feature>
<dbReference type="Pfam" id="PF16486">
    <property type="entry name" value="ArgoN"/>
    <property type="match status" value="1"/>
</dbReference>
<reference evidence="8 9" key="1">
    <citation type="journal article" date="2021" name="Comput. Struct. Biotechnol. J.">
        <title>De novo genome assembly of the potent medicinal plant Rehmannia glutinosa using nanopore technology.</title>
        <authorList>
            <person name="Ma L."/>
            <person name="Dong C."/>
            <person name="Song C."/>
            <person name="Wang X."/>
            <person name="Zheng X."/>
            <person name="Niu Y."/>
            <person name="Chen S."/>
            <person name="Feng W."/>
        </authorList>
    </citation>
    <scope>NUCLEOTIDE SEQUENCE [LARGE SCALE GENOMIC DNA]</scope>
    <source>
        <strain evidence="8">DH-2019</strain>
    </source>
</reference>
<name>A0ABR0XWI9_REHGL</name>
<dbReference type="InterPro" id="IPR014811">
    <property type="entry name" value="ArgoL1"/>
</dbReference>
<evidence type="ECO:0000259" key="6">
    <source>
        <dbReference type="PROSITE" id="PS50821"/>
    </source>
</evidence>
<dbReference type="Gene3D" id="2.170.260.10">
    <property type="entry name" value="paz domain"/>
    <property type="match status" value="1"/>
</dbReference>
<dbReference type="SMART" id="SM00949">
    <property type="entry name" value="PAZ"/>
    <property type="match status" value="1"/>
</dbReference>
<dbReference type="Pfam" id="PF08699">
    <property type="entry name" value="ArgoL1"/>
    <property type="match status" value="1"/>
</dbReference>
<dbReference type="Pfam" id="PF16487">
    <property type="entry name" value="ArgoMid"/>
    <property type="match status" value="1"/>
</dbReference>
<dbReference type="InterPro" id="IPR036397">
    <property type="entry name" value="RNaseH_sf"/>
</dbReference>
<dbReference type="InterPro" id="IPR045246">
    <property type="entry name" value="Piwi_ago-like"/>
</dbReference>